<evidence type="ECO:0000256" key="5">
    <source>
        <dbReference type="ARBA" id="ARBA00022898"/>
    </source>
</evidence>
<dbReference type="OrthoDB" id="1732682at2759"/>
<keyword evidence="5" id="KW-0663">Pyridoxal phosphate</keyword>
<comment type="caution">
    <text evidence="11">The sequence shown here is derived from an EMBL/GenBank/DDBJ whole genome shotgun (WGS) entry which is preliminary data.</text>
</comment>
<evidence type="ECO:0000256" key="3">
    <source>
        <dbReference type="ARBA" id="ARBA00022576"/>
    </source>
</evidence>
<evidence type="ECO:0000256" key="9">
    <source>
        <dbReference type="ARBA" id="ARBA00080525"/>
    </source>
</evidence>
<dbReference type="InterPro" id="IPR015421">
    <property type="entry name" value="PyrdxlP-dep_Trfase_major"/>
</dbReference>
<evidence type="ECO:0000256" key="4">
    <source>
        <dbReference type="ARBA" id="ARBA00022679"/>
    </source>
</evidence>
<dbReference type="GO" id="GO:0030170">
    <property type="term" value="F:pyridoxal phosphate binding"/>
    <property type="evidence" value="ECO:0007669"/>
    <property type="project" value="InterPro"/>
</dbReference>
<dbReference type="EMBL" id="SOZJ01000001">
    <property type="protein sequence ID" value="TGJ73897.1"/>
    <property type="molecule type" value="Genomic_DNA"/>
</dbReference>
<dbReference type="GO" id="GO:0008483">
    <property type="term" value="F:transaminase activity"/>
    <property type="evidence" value="ECO:0007669"/>
    <property type="project" value="UniProtKB-KW"/>
</dbReference>
<evidence type="ECO:0000256" key="6">
    <source>
        <dbReference type="ARBA" id="ARBA00025785"/>
    </source>
</evidence>
<dbReference type="FunFam" id="3.40.640.10:FF:000012">
    <property type="entry name" value="alanine aminotransferase 2"/>
    <property type="match status" value="1"/>
</dbReference>
<dbReference type="FunFam" id="3.90.1150.10:FF:000151">
    <property type="entry name" value="Alanine aminotransferase 2"/>
    <property type="match status" value="1"/>
</dbReference>
<reference evidence="11 12" key="1">
    <citation type="submission" date="2019-03" db="EMBL/GenBank/DDBJ databases">
        <title>Nematode-trapping fungi genome.</title>
        <authorList>
            <person name="Vidal-Diez De Ulzurrun G."/>
        </authorList>
    </citation>
    <scope>NUCLEOTIDE SEQUENCE [LARGE SCALE GENOMIC DNA]</scope>
    <source>
        <strain evidence="11 12">TWF154</strain>
    </source>
</reference>
<dbReference type="FunFam" id="1.10.287.1970:FF:000001">
    <property type="entry name" value="Alanine aminotransferase 2"/>
    <property type="match status" value="1"/>
</dbReference>
<keyword evidence="3" id="KW-0032">Aminotransferase</keyword>
<dbReference type="SUPFAM" id="SSF53383">
    <property type="entry name" value="PLP-dependent transferases"/>
    <property type="match status" value="1"/>
</dbReference>
<dbReference type="Proteomes" id="UP000297595">
    <property type="component" value="Unassembled WGS sequence"/>
</dbReference>
<dbReference type="UniPathway" id="UPA00528">
    <property type="reaction ID" value="UER00586"/>
</dbReference>
<evidence type="ECO:0000259" key="10">
    <source>
        <dbReference type="Pfam" id="PF00155"/>
    </source>
</evidence>
<dbReference type="GO" id="GO:0042853">
    <property type="term" value="P:L-alanine catabolic process"/>
    <property type="evidence" value="ECO:0007669"/>
    <property type="project" value="UniProtKB-UniPathway"/>
</dbReference>
<dbReference type="Gene3D" id="1.10.287.1970">
    <property type="match status" value="1"/>
</dbReference>
<comment type="subunit">
    <text evidence="2">Homodimer.</text>
</comment>
<keyword evidence="4" id="KW-0808">Transferase</keyword>
<evidence type="ECO:0000256" key="7">
    <source>
        <dbReference type="ARBA" id="ARBA00077894"/>
    </source>
</evidence>
<comment type="similarity">
    <text evidence="6">Belongs to the class-I pyridoxal-phosphate-dependent aminotransferase family. Alanine aminotransferase subfamily.</text>
</comment>
<proteinExistence type="inferred from homology"/>
<evidence type="ECO:0000256" key="8">
    <source>
        <dbReference type="ARBA" id="ARBA00078532"/>
    </source>
</evidence>
<dbReference type="InterPro" id="IPR015422">
    <property type="entry name" value="PyrdxlP-dep_Trfase_small"/>
</dbReference>
<name>A0A7C8KDY8_ORBOL</name>
<comment type="cofactor">
    <cofactor evidence="1">
        <name>pyridoxal 5'-phosphate</name>
        <dbReference type="ChEBI" id="CHEBI:597326"/>
    </cofactor>
</comment>
<feature type="domain" description="Aminotransferase class I/classII large" evidence="10">
    <location>
        <begin position="131"/>
        <end position="501"/>
    </location>
</feature>
<organism evidence="11 12">
    <name type="scientific">Orbilia oligospora</name>
    <name type="common">Nematode-trapping fungus</name>
    <name type="synonym">Arthrobotrys oligospora</name>
    <dbReference type="NCBI Taxonomy" id="2813651"/>
    <lineage>
        <taxon>Eukaryota</taxon>
        <taxon>Fungi</taxon>
        <taxon>Dikarya</taxon>
        <taxon>Ascomycota</taxon>
        <taxon>Pezizomycotina</taxon>
        <taxon>Orbiliomycetes</taxon>
        <taxon>Orbiliales</taxon>
        <taxon>Orbiliaceae</taxon>
        <taxon>Orbilia</taxon>
    </lineage>
</organism>
<dbReference type="AlphaFoldDB" id="A0A7C8KDY8"/>
<evidence type="ECO:0000313" key="11">
    <source>
        <dbReference type="EMBL" id="TGJ73897.1"/>
    </source>
</evidence>
<dbReference type="InterPro" id="IPR004839">
    <property type="entry name" value="Aminotransferase_I/II_large"/>
</dbReference>
<protein>
    <recommendedName>
        <fullName evidence="7">Glutamate pyruvate transaminase</fullName>
    </recommendedName>
    <alternativeName>
        <fullName evidence="8">Glutamic--alanine transaminase</fullName>
    </alternativeName>
    <alternativeName>
        <fullName evidence="9">Glutamic--pyruvic transaminase</fullName>
    </alternativeName>
</protein>
<evidence type="ECO:0000313" key="12">
    <source>
        <dbReference type="Proteomes" id="UP000297595"/>
    </source>
</evidence>
<dbReference type="PANTHER" id="PTHR11751:SF29">
    <property type="entry name" value="ALANINE TRANSAMINASE"/>
    <property type="match status" value="1"/>
</dbReference>
<gene>
    <name evidence="11" type="ORF">EYR41_000961</name>
</gene>
<dbReference type="PANTHER" id="PTHR11751">
    <property type="entry name" value="ALANINE AMINOTRANSFERASE"/>
    <property type="match status" value="1"/>
</dbReference>
<dbReference type="InterPro" id="IPR015424">
    <property type="entry name" value="PyrdxlP-dep_Trfase"/>
</dbReference>
<sequence length="520" mass="57888">MRSRALQHFPRLQLAPTALGRSLPARASYPARAMSSTTQLRSLNYDNINPHVKAAKYAVRGELAVKAEAIRREIELDPSSHPFDHVIFANIGNPQQLDQKPITFFRQVLSLIQYPDLLQESNAEVVRQLYPEDALERAKWLLKSVKSVGAYSHSQGAPPLRDSVAKYIEQRDGHPADPESIYLTTGASSGVNTLLHVIAAGPNTGVMIPIPQYPLYTATLALLNAKPVEYFLEEHAQWSTNCDDLYTVIEKARSDGTDVRCICVINPGNPTGASLPYNSIEDIIKFAAEKKLVIMADEVYQTNVFIGEFVSFKKVLRDLQKKEPGKYDNVELVSFHSTSKGMVGECGQRGGYFELVGFDPKVVQEIYKFVSISLCPPVGGQCLVELMVNPPKEGEPSFDLYKKEYDDIYNGLKTRAYALHKAFGEMEGVESQDPQGAMYMFPTIKFPQGVVAAAEKLGKKPDEFYCMELLKATGVCVVPGSGFGQVDGTWHFRTTFLAPGTDWVGRIVEFHKNFLNTYRN</sequence>
<dbReference type="Pfam" id="PF00155">
    <property type="entry name" value="Aminotran_1_2"/>
    <property type="match status" value="1"/>
</dbReference>
<dbReference type="Gene3D" id="3.40.640.10">
    <property type="entry name" value="Type I PLP-dependent aspartate aminotransferase-like (Major domain)"/>
    <property type="match status" value="1"/>
</dbReference>
<evidence type="ECO:0000256" key="1">
    <source>
        <dbReference type="ARBA" id="ARBA00001933"/>
    </source>
</evidence>
<evidence type="ECO:0000256" key="2">
    <source>
        <dbReference type="ARBA" id="ARBA00011738"/>
    </source>
</evidence>
<dbReference type="Gene3D" id="3.90.1150.10">
    <property type="entry name" value="Aspartate Aminotransferase, domain 1"/>
    <property type="match status" value="1"/>
</dbReference>
<dbReference type="InterPro" id="IPR045088">
    <property type="entry name" value="ALAT1/2-like"/>
</dbReference>
<dbReference type="CDD" id="cd00609">
    <property type="entry name" value="AAT_like"/>
    <property type="match status" value="1"/>
</dbReference>
<accession>A0A7C8KDY8</accession>